<dbReference type="SUPFAM" id="SSF47943">
    <property type="entry name" value="Retrovirus capsid protein, N-terminal core domain"/>
    <property type="match status" value="1"/>
</dbReference>
<feature type="region of interest" description="Disordered" evidence="1">
    <location>
        <begin position="38"/>
        <end position="93"/>
    </location>
</feature>
<dbReference type="AlphaFoldDB" id="A0A443S5G7"/>
<feature type="region of interest" description="Disordered" evidence="1">
    <location>
        <begin position="293"/>
        <end position="314"/>
    </location>
</feature>
<feature type="non-terminal residue" evidence="2">
    <location>
        <position position="1"/>
    </location>
</feature>
<reference evidence="2 3" key="1">
    <citation type="journal article" date="2018" name="Gigascience">
        <title>Genomes of trombidid mites reveal novel predicted allergens and laterally-transferred genes associated with secondary metabolism.</title>
        <authorList>
            <person name="Dong X."/>
            <person name="Chaisiri K."/>
            <person name="Xia D."/>
            <person name="Armstrong S.D."/>
            <person name="Fang Y."/>
            <person name="Donnelly M.J."/>
            <person name="Kadowaki T."/>
            <person name="McGarry J.W."/>
            <person name="Darby A.C."/>
            <person name="Makepeace B.L."/>
        </authorList>
    </citation>
    <scope>NUCLEOTIDE SEQUENCE [LARGE SCALE GENOMIC DNA]</scope>
    <source>
        <strain evidence="2">UoL-UT</strain>
    </source>
</reference>
<dbReference type="PANTHER" id="PTHR40389:SF3">
    <property type="entry name" value="IGE-BINDING PROTEIN"/>
    <property type="match status" value="1"/>
</dbReference>
<dbReference type="Proteomes" id="UP000288716">
    <property type="component" value="Unassembled WGS sequence"/>
</dbReference>
<protein>
    <submittedName>
        <fullName evidence="2">Uncharacterized protein</fullName>
    </submittedName>
</protein>
<feature type="compositionally biased region" description="Basic and acidic residues" evidence="1">
    <location>
        <begin position="38"/>
        <end position="70"/>
    </location>
</feature>
<dbReference type="EMBL" id="NCKV01007945">
    <property type="protein sequence ID" value="RWS22769.1"/>
    <property type="molecule type" value="Genomic_DNA"/>
</dbReference>
<organism evidence="2 3">
    <name type="scientific">Leptotrombidium deliense</name>
    <dbReference type="NCBI Taxonomy" id="299467"/>
    <lineage>
        <taxon>Eukaryota</taxon>
        <taxon>Metazoa</taxon>
        <taxon>Ecdysozoa</taxon>
        <taxon>Arthropoda</taxon>
        <taxon>Chelicerata</taxon>
        <taxon>Arachnida</taxon>
        <taxon>Acari</taxon>
        <taxon>Acariformes</taxon>
        <taxon>Trombidiformes</taxon>
        <taxon>Prostigmata</taxon>
        <taxon>Anystina</taxon>
        <taxon>Parasitengona</taxon>
        <taxon>Trombiculoidea</taxon>
        <taxon>Trombiculidae</taxon>
        <taxon>Leptotrombidium</taxon>
    </lineage>
</organism>
<gene>
    <name evidence="2" type="ORF">B4U80_13494</name>
</gene>
<accession>A0A443S5G7</accession>
<dbReference type="GO" id="GO:0016032">
    <property type="term" value="P:viral process"/>
    <property type="evidence" value="ECO:0007669"/>
    <property type="project" value="InterPro"/>
</dbReference>
<dbReference type="OrthoDB" id="9751555at2759"/>
<proteinExistence type="predicted"/>
<dbReference type="Gene3D" id="1.10.375.10">
    <property type="entry name" value="Human Immunodeficiency Virus Type 1 Capsid Protein"/>
    <property type="match status" value="1"/>
</dbReference>
<dbReference type="Pfam" id="PF00607">
    <property type="entry name" value="Gag_p24"/>
    <property type="match status" value="1"/>
</dbReference>
<dbReference type="InterPro" id="IPR038124">
    <property type="entry name" value="B_retro_matrix_sf"/>
</dbReference>
<evidence type="ECO:0000313" key="2">
    <source>
        <dbReference type="EMBL" id="RWS22769.1"/>
    </source>
</evidence>
<evidence type="ECO:0000313" key="3">
    <source>
        <dbReference type="Proteomes" id="UP000288716"/>
    </source>
</evidence>
<dbReference type="VEuPathDB" id="VectorBase:LDEU009271"/>
<keyword evidence="3" id="KW-1185">Reference proteome</keyword>
<comment type="caution">
    <text evidence="2">The sequence shown here is derived from an EMBL/GenBank/DDBJ whole genome shotgun (WGS) entry which is preliminary data.</text>
</comment>
<evidence type="ECO:0000256" key="1">
    <source>
        <dbReference type="SAM" id="MobiDB-lite"/>
    </source>
</evidence>
<dbReference type="InterPro" id="IPR050195">
    <property type="entry name" value="Primate_lentivir_Gag_pol-like"/>
</dbReference>
<dbReference type="Gene3D" id="1.10.150.490">
    <property type="entry name" value="Retroviral GAG p10 protein"/>
    <property type="match status" value="1"/>
</dbReference>
<dbReference type="PANTHER" id="PTHR40389">
    <property type="entry name" value="ENDOGENOUS RETROVIRUS GROUP K MEMBER 24 GAG POLYPROTEIN-RELATED"/>
    <property type="match status" value="1"/>
</dbReference>
<sequence>SVGKEVQKYHRLHGGENMPADAFALWNLFRDALDPNHESEQLERRLRTPSDMPEQKESRSHKESAEHLLDTEVTCSAPLLTEEPISDKNSSREILNINDDEEDLEEEQKQSLIQISEGKAPRRAGFNYYNEEYDPPPPSNPSYKKKTEKVGFLGAVAQAHEVGDSSFCFPALMAVDGDGEPEWKPLPFKIVKELRSAVKDLGPTAPYALQLVENIGAQWLTPFDWQQTARSCLTPGQYLLWKTEYEELAKAAIQSQLLKKTRDGNRYTMEQFLGTDDWVSPADQEIQIPKNGFGGLPPAQTNNWGPQNPFAGQR</sequence>
<name>A0A443S5G7_9ACAR</name>
<dbReference type="InterPro" id="IPR008919">
    <property type="entry name" value="Retrov_capsid_N"/>
</dbReference>